<reference evidence="1 2" key="1">
    <citation type="journal article" date="2017" name="Genome Biol. Evol.">
        <title>Phytophthora megakarya and P. palmivora, closely related causal agents of cacao black pod rot, underwent increases in genome sizes and gene numbers by different mechanisms.</title>
        <authorList>
            <person name="Ali S.S."/>
            <person name="Shao J."/>
            <person name="Lary D.J."/>
            <person name="Kronmiller B."/>
            <person name="Shen D."/>
            <person name="Strem M.D."/>
            <person name="Amoako-Attah I."/>
            <person name="Akrofi A.Y."/>
            <person name="Begoude B.A."/>
            <person name="Ten Hoopen G.M."/>
            <person name="Coulibaly K."/>
            <person name="Kebe B.I."/>
            <person name="Melnick R.L."/>
            <person name="Guiltinan M.J."/>
            <person name="Tyler B.M."/>
            <person name="Meinhardt L.W."/>
            <person name="Bailey B.A."/>
        </authorList>
    </citation>
    <scope>NUCLEOTIDE SEQUENCE [LARGE SCALE GENOMIC DNA]</scope>
    <source>
        <strain evidence="2">sbr112.9</strain>
    </source>
</reference>
<name>A0A2P4Y2P6_9STRA</name>
<gene>
    <name evidence="1" type="ORF">PHPALM_11257</name>
</gene>
<dbReference type="OrthoDB" id="128412at2759"/>
<keyword evidence="2" id="KW-1185">Reference proteome</keyword>
<evidence type="ECO:0000313" key="1">
    <source>
        <dbReference type="EMBL" id="POM72088.1"/>
    </source>
</evidence>
<organism evidence="1 2">
    <name type="scientific">Phytophthora palmivora</name>
    <dbReference type="NCBI Taxonomy" id="4796"/>
    <lineage>
        <taxon>Eukaryota</taxon>
        <taxon>Sar</taxon>
        <taxon>Stramenopiles</taxon>
        <taxon>Oomycota</taxon>
        <taxon>Peronosporomycetes</taxon>
        <taxon>Peronosporales</taxon>
        <taxon>Peronosporaceae</taxon>
        <taxon>Phytophthora</taxon>
    </lineage>
</organism>
<dbReference type="Proteomes" id="UP000237271">
    <property type="component" value="Unassembled WGS sequence"/>
</dbReference>
<proteinExistence type="predicted"/>
<protein>
    <submittedName>
        <fullName evidence="1">Uncharacterized protein</fullName>
    </submittedName>
</protein>
<dbReference type="EMBL" id="NCKW01006300">
    <property type="protein sequence ID" value="POM72088.1"/>
    <property type="molecule type" value="Genomic_DNA"/>
</dbReference>
<sequence>MWLPHGMLPPEGYVRLNSAKYRDWQVLAYESAIDKDLLYKEQELYADWLSRQPPAVERKSYHWPKGVKERPPEEKKRKQLTCAERWAVVDAEKKVTDAQGAVAESKGIYSYGQDGVAESERINSATEPPGECGTQQDVMREERHAEPHLTLPDMSETCLGGQADSANEANDDPEVLEATHDAVANNPEEDLRLRYLAAAASTNDDEPDYAHELAFLPDLSEEVPIELDYNGTNVKCSAHTPEQATRLTELLKRNEQIVISSGNALPPPAYGVVCDIDVGDHPPIKQRARRVALKYLRPLYELLKGLLRAKLVSFSKS</sequence>
<accession>A0A2P4Y2P6</accession>
<evidence type="ECO:0000313" key="2">
    <source>
        <dbReference type="Proteomes" id="UP000237271"/>
    </source>
</evidence>
<comment type="caution">
    <text evidence="1">The sequence shown here is derived from an EMBL/GenBank/DDBJ whole genome shotgun (WGS) entry which is preliminary data.</text>
</comment>
<feature type="non-terminal residue" evidence="1">
    <location>
        <position position="317"/>
    </location>
</feature>
<dbReference type="AlphaFoldDB" id="A0A2P4Y2P6"/>